<dbReference type="Gene3D" id="3.90.180.10">
    <property type="entry name" value="Medium-chain alcohol dehydrogenases, catalytic domain"/>
    <property type="match status" value="1"/>
</dbReference>
<evidence type="ECO:0000259" key="7">
    <source>
        <dbReference type="SMART" id="SM00829"/>
    </source>
</evidence>
<organism evidence="8 9">
    <name type="scientific">Brucella anthropi</name>
    <name type="common">Ochrobactrum anthropi</name>
    <dbReference type="NCBI Taxonomy" id="529"/>
    <lineage>
        <taxon>Bacteria</taxon>
        <taxon>Pseudomonadati</taxon>
        <taxon>Pseudomonadota</taxon>
        <taxon>Alphaproteobacteria</taxon>
        <taxon>Hyphomicrobiales</taxon>
        <taxon>Brucellaceae</taxon>
        <taxon>Brucella/Ochrobactrum group</taxon>
        <taxon>Brucella</taxon>
    </lineage>
</organism>
<dbReference type="InterPro" id="IPR013154">
    <property type="entry name" value="ADH-like_N"/>
</dbReference>
<keyword evidence="4" id="KW-0560">Oxidoreductase</keyword>
<dbReference type="PANTHER" id="PTHR43880:SF12">
    <property type="entry name" value="ALCOHOL DEHYDROGENASE CLASS-3"/>
    <property type="match status" value="1"/>
</dbReference>
<dbReference type="Pfam" id="PF00107">
    <property type="entry name" value="ADH_zinc_N"/>
    <property type="match status" value="1"/>
</dbReference>
<evidence type="ECO:0000313" key="8">
    <source>
        <dbReference type="EMBL" id="KAB2759862.1"/>
    </source>
</evidence>
<dbReference type="SUPFAM" id="SSF50129">
    <property type="entry name" value="GroES-like"/>
    <property type="match status" value="1"/>
</dbReference>
<dbReference type="PROSITE" id="PS00059">
    <property type="entry name" value="ADH_ZINC"/>
    <property type="match status" value="1"/>
</dbReference>
<dbReference type="GO" id="GO:0046294">
    <property type="term" value="P:formaldehyde catabolic process"/>
    <property type="evidence" value="ECO:0007669"/>
    <property type="project" value="TreeGrafter"/>
</dbReference>
<dbReference type="SUPFAM" id="SSF51735">
    <property type="entry name" value="NAD(P)-binding Rossmann-fold domains"/>
    <property type="match status" value="1"/>
</dbReference>
<name>A0A6L3YZ25_BRUAN</name>
<keyword evidence="5" id="KW-0520">NAD</keyword>
<dbReference type="InterPro" id="IPR020843">
    <property type="entry name" value="ER"/>
</dbReference>
<proteinExistence type="inferred from homology"/>
<dbReference type="GO" id="GO:0051903">
    <property type="term" value="F:S-(hydroxymethyl)glutathione dehydrogenase [NAD(P)+] activity"/>
    <property type="evidence" value="ECO:0007669"/>
    <property type="project" value="TreeGrafter"/>
</dbReference>
<evidence type="ECO:0000256" key="4">
    <source>
        <dbReference type="ARBA" id="ARBA00023002"/>
    </source>
</evidence>
<evidence type="ECO:0000313" key="9">
    <source>
        <dbReference type="Proteomes" id="UP000481876"/>
    </source>
</evidence>
<evidence type="ECO:0000256" key="3">
    <source>
        <dbReference type="ARBA" id="ARBA00022833"/>
    </source>
</evidence>
<dbReference type="CDD" id="cd08278">
    <property type="entry name" value="benzyl_alcohol_DH"/>
    <property type="match status" value="1"/>
</dbReference>
<reference evidence="8 9" key="1">
    <citation type="submission" date="2019-09" db="EMBL/GenBank/DDBJ databases">
        <title>Taxonomic organization of the family Brucellaceae based on a phylogenomic approach.</title>
        <authorList>
            <person name="Leclercq S."/>
            <person name="Cloeckaert A."/>
            <person name="Zygmunt M.S."/>
        </authorList>
    </citation>
    <scope>NUCLEOTIDE SEQUENCE [LARGE SCALE GENOMIC DNA]</scope>
    <source>
        <strain evidence="8 9">LMG 3313</strain>
    </source>
</reference>
<dbReference type="Pfam" id="PF08240">
    <property type="entry name" value="ADH_N"/>
    <property type="match status" value="1"/>
</dbReference>
<comment type="cofactor">
    <cofactor evidence="1 6">
        <name>Zn(2+)</name>
        <dbReference type="ChEBI" id="CHEBI:29105"/>
    </cofactor>
</comment>
<dbReference type="SMART" id="SM00829">
    <property type="entry name" value="PKS_ER"/>
    <property type="match status" value="1"/>
</dbReference>
<gene>
    <name evidence="8" type="ORF">F9L04_24080</name>
</gene>
<protein>
    <submittedName>
        <fullName evidence="8">NAD(P)-dependent alcohol dehydrogenase</fullName>
    </submittedName>
</protein>
<dbReference type="GO" id="GO:0005829">
    <property type="term" value="C:cytosol"/>
    <property type="evidence" value="ECO:0007669"/>
    <property type="project" value="TreeGrafter"/>
</dbReference>
<comment type="similarity">
    <text evidence="6">Belongs to the zinc-containing alcohol dehydrogenase family.</text>
</comment>
<sequence length="364" mass="38727">MQIQAAVARQPGQIAIETVELDAPRDNEILVRLVATGICHTDLSAISLTLPSRLPMVPGHEGAGIVEAVGAAVTKVVPGDHVVMTYDYCGHCRACRDHAHTYCHHSVKYCFEGDRPDGSSTLQSERGPVHGSFFGQSSLATYSLCYDRNVVKVRKDAPLELLGPLACGIQTGAGAALNALKVSSKTDFAVFGAGAVGLSAILAARIAEAPRIVAVDISDERLALAREFGATETFNGAFGDAVAFIRSITEDGVLVALDTTGVPSVMQQAVAATAPRGACGWLAGVNPALEVPVNPTFLLPGRKVHGIIEGESHDPETFINQLIDWHMEGRFPFDRMCRFYAFENIEEALADSRSGSTIKPIVTF</sequence>
<dbReference type="InterPro" id="IPR002328">
    <property type="entry name" value="ADH_Zn_CS"/>
</dbReference>
<dbReference type="InterPro" id="IPR011032">
    <property type="entry name" value="GroES-like_sf"/>
</dbReference>
<evidence type="ECO:0000256" key="1">
    <source>
        <dbReference type="ARBA" id="ARBA00001947"/>
    </source>
</evidence>
<evidence type="ECO:0000256" key="6">
    <source>
        <dbReference type="RuleBase" id="RU361277"/>
    </source>
</evidence>
<dbReference type="GO" id="GO:0008270">
    <property type="term" value="F:zinc ion binding"/>
    <property type="evidence" value="ECO:0007669"/>
    <property type="project" value="InterPro"/>
</dbReference>
<dbReference type="FunFam" id="3.40.50.720:FF:000003">
    <property type="entry name" value="S-(hydroxymethyl)glutathione dehydrogenase"/>
    <property type="match status" value="1"/>
</dbReference>
<evidence type="ECO:0000256" key="5">
    <source>
        <dbReference type="ARBA" id="ARBA00023027"/>
    </source>
</evidence>
<evidence type="ECO:0000256" key="2">
    <source>
        <dbReference type="ARBA" id="ARBA00022723"/>
    </source>
</evidence>
<dbReference type="Proteomes" id="UP000481876">
    <property type="component" value="Unassembled WGS sequence"/>
</dbReference>
<keyword evidence="3 6" id="KW-0862">Zinc</keyword>
<dbReference type="EMBL" id="WBWS01000039">
    <property type="protein sequence ID" value="KAB2759862.1"/>
    <property type="molecule type" value="Genomic_DNA"/>
</dbReference>
<feature type="domain" description="Enoyl reductase (ER)" evidence="7">
    <location>
        <begin position="9"/>
        <end position="362"/>
    </location>
</feature>
<dbReference type="AlphaFoldDB" id="A0A6L3YZ25"/>
<accession>A0A6L3YZ25</accession>
<dbReference type="RefSeq" id="WP_151664404.1">
    <property type="nucleotide sequence ID" value="NZ_WBWS01000039.1"/>
</dbReference>
<dbReference type="InterPro" id="IPR036291">
    <property type="entry name" value="NAD(P)-bd_dom_sf"/>
</dbReference>
<dbReference type="InterPro" id="IPR013149">
    <property type="entry name" value="ADH-like_C"/>
</dbReference>
<dbReference type="PANTHER" id="PTHR43880">
    <property type="entry name" value="ALCOHOL DEHYDROGENASE"/>
    <property type="match status" value="1"/>
</dbReference>
<dbReference type="Gene3D" id="3.40.50.720">
    <property type="entry name" value="NAD(P)-binding Rossmann-like Domain"/>
    <property type="match status" value="1"/>
</dbReference>
<comment type="caution">
    <text evidence="8">The sequence shown here is derived from an EMBL/GenBank/DDBJ whole genome shotgun (WGS) entry which is preliminary data.</text>
</comment>
<keyword evidence="2 6" id="KW-0479">Metal-binding</keyword>